<evidence type="ECO:0000259" key="2">
    <source>
        <dbReference type="PROSITE" id="PS50911"/>
    </source>
</evidence>
<dbReference type="Proteomes" id="UP000245461">
    <property type="component" value="Unassembled WGS sequence"/>
</dbReference>
<evidence type="ECO:0000256" key="1">
    <source>
        <dbReference type="SAM" id="MobiDB-lite"/>
    </source>
</evidence>
<comment type="caution">
    <text evidence="3">The sequence shown here is derived from an EMBL/GenBank/DDBJ whole genome shotgun (WGS) entry which is preliminary data.</text>
</comment>
<dbReference type="AlphaFoldDB" id="A0A317E6Q9"/>
<dbReference type="EMBL" id="QGLE01000005">
    <property type="protein sequence ID" value="PWR22798.1"/>
    <property type="molecule type" value="Genomic_DNA"/>
</dbReference>
<feature type="compositionally biased region" description="Basic and acidic residues" evidence="1">
    <location>
        <begin position="286"/>
        <end position="295"/>
    </location>
</feature>
<keyword evidence="4" id="KW-1185">Reference proteome</keyword>
<organism evidence="3 4">
    <name type="scientific">Zavarzinia aquatilis</name>
    <dbReference type="NCBI Taxonomy" id="2211142"/>
    <lineage>
        <taxon>Bacteria</taxon>
        <taxon>Pseudomonadati</taxon>
        <taxon>Pseudomonadota</taxon>
        <taxon>Alphaproteobacteria</taxon>
        <taxon>Rhodospirillales</taxon>
        <taxon>Zavarziniaceae</taxon>
        <taxon>Zavarzinia</taxon>
    </lineage>
</organism>
<dbReference type="SUPFAM" id="SSF54001">
    <property type="entry name" value="Cysteine proteinases"/>
    <property type="match status" value="1"/>
</dbReference>
<feature type="region of interest" description="Disordered" evidence="1">
    <location>
        <begin position="320"/>
        <end position="343"/>
    </location>
</feature>
<dbReference type="InterPro" id="IPR038765">
    <property type="entry name" value="Papain-like_cys_pep_sf"/>
</dbReference>
<protein>
    <recommendedName>
        <fullName evidence="2">Peptidase C51 domain-containing protein</fullName>
    </recommendedName>
</protein>
<accession>A0A317E6Q9</accession>
<feature type="compositionally biased region" description="Pro residues" evidence="1">
    <location>
        <begin position="334"/>
        <end position="343"/>
    </location>
</feature>
<gene>
    <name evidence="3" type="ORF">DKG74_10215</name>
</gene>
<reference evidence="3 4" key="1">
    <citation type="submission" date="2018-05" db="EMBL/GenBank/DDBJ databases">
        <title>Zavarzinia sp. HR-AS.</title>
        <authorList>
            <person name="Lee Y."/>
            <person name="Jeon C.O."/>
        </authorList>
    </citation>
    <scope>NUCLEOTIDE SEQUENCE [LARGE SCALE GENOMIC DNA]</scope>
    <source>
        <strain evidence="3 4">HR-AS</strain>
    </source>
</reference>
<evidence type="ECO:0000313" key="4">
    <source>
        <dbReference type="Proteomes" id="UP000245461"/>
    </source>
</evidence>
<dbReference type="PROSITE" id="PS50911">
    <property type="entry name" value="CHAP"/>
    <property type="match status" value="1"/>
</dbReference>
<name>A0A317E6Q9_9PROT</name>
<feature type="region of interest" description="Disordered" evidence="1">
    <location>
        <begin position="267"/>
        <end position="304"/>
    </location>
</feature>
<dbReference type="InterPro" id="IPR007921">
    <property type="entry name" value="CHAP_dom"/>
</dbReference>
<dbReference type="Gene3D" id="3.90.1720.10">
    <property type="entry name" value="endopeptidase domain like (from Nostoc punctiforme)"/>
    <property type="match status" value="1"/>
</dbReference>
<dbReference type="OrthoDB" id="7279151at2"/>
<evidence type="ECO:0000313" key="3">
    <source>
        <dbReference type="EMBL" id="PWR22798.1"/>
    </source>
</evidence>
<feature type="domain" description="Peptidase C51" evidence="2">
    <location>
        <begin position="46"/>
        <end position="173"/>
    </location>
</feature>
<sequence>MRHVPTGPPEPPANAGGHDYFGLLHRLGRANWQMAGGNMVARAGRIGRGVVASLAIVISLSVMSPAKAIECVPYARQISGVQISGDAWTWWGQARSEGYTTGGRPKAGSVMVFKRANGMRRGHVAVVRNVVNAREVVIDHANWATRRSGRKGKIDRGVSVIDVSPRNDWSMVRVWYPVVDDYGTSVYPLYGFIYGGDGKGRDDNDVEQVVASADDAPIRSVDPRPANAGLVPVSAPARAAPAGTLNAQITGATVQYRAGKPVVVGRPVASAGDPGVPTADVAPTRRPTERADEARTPAPKRSVVEVSGAPVRLVALKPANAGQTGGAETISRPPVLPTLKPVP</sequence>
<proteinExistence type="predicted"/>
<dbReference type="Pfam" id="PF05257">
    <property type="entry name" value="CHAP"/>
    <property type="match status" value="1"/>
</dbReference>